<evidence type="ECO:0000259" key="11">
    <source>
        <dbReference type="Pfam" id="PF11527"/>
    </source>
</evidence>
<feature type="region of interest" description="Disordered" evidence="10">
    <location>
        <begin position="205"/>
        <end position="431"/>
    </location>
</feature>
<accession>A0AAJ7U5T5</accession>
<dbReference type="AlphaFoldDB" id="A0AAJ7U5T5"/>
<feature type="compositionally biased region" description="Low complexity" evidence="10">
    <location>
        <begin position="275"/>
        <end position="289"/>
    </location>
</feature>
<evidence type="ECO:0000256" key="8">
    <source>
        <dbReference type="ARBA" id="ARBA00023273"/>
    </source>
</evidence>
<dbReference type="PANTHER" id="PTHR21532">
    <property type="entry name" value="PHOSPHODIESTERASE HL"/>
    <property type="match status" value="1"/>
</dbReference>
<feature type="compositionally biased region" description="Polar residues" evidence="10">
    <location>
        <begin position="346"/>
        <end position="357"/>
    </location>
</feature>
<keyword evidence="7" id="KW-0969">Cilium</keyword>
<name>A0AAJ7U5T5_PETMA</name>
<proteinExistence type="inferred from homology"/>
<evidence type="ECO:0000256" key="5">
    <source>
        <dbReference type="ARBA" id="ARBA00022490"/>
    </source>
</evidence>
<keyword evidence="5" id="KW-0963">Cytoplasm</keyword>
<comment type="subcellular location">
    <subcellularLocation>
        <location evidence="1">Cell projection</location>
        <location evidence="1">Cilium</location>
    </subcellularLocation>
    <subcellularLocation>
        <location evidence="2">Cytoplasm</location>
    </subcellularLocation>
</comment>
<dbReference type="Proteomes" id="UP001318040">
    <property type="component" value="Chromosome 53"/>
</dbReference>
<dbReference type="InterPro" id="IPR023379">
    <property type="entry name" value="BART_dom"/>
</dbReference>
<dbReference type="Pfam" id="PF11527">
    <property type="entry name" value="ARL2_Bind_BART"/>
    <property type="match status" value="1"/>
</dbReference>
<dbReference type="InterPro" id="IPR042541">
    <property type="entry name" value="BART_sf"/>
</dbReference>
<reference evidence="13" key="1">
    <citation type="submission" date="2025-08" db="UniProtKB">
        <authorList>
            <consortium name="RefSeq"/>
        </authorList>
    </citation>
    <scope>IDENTIFICATION</scope>
    <source>
        <tissue evidence="13">Sperm</tissue>
    </source>
</reference>
<dbReference type="GeneID" id="116953996"/>
<dbReference type="Gene3D" id="1.20.1520.10">
    <property type="entry name" value="ADP-ribosylation factor-like 2-binding protein, domain"/>
    <property type="match status" value="1"/>
</dbReference>
<feature type="compositionally biased region" description="Low complexity" evidence="10">
    <location>
        <begin position="401"/>
        <end position="419"/>
    </location>
</feature>
<keyword evidence="12" id="KW-1185">Reference proteome</keyword>
<evidence type="ECO:0000256" key="10">
    <source>
        <dbReference type="SAM" id="MobiDB-lite"/>
    </source>
</evidence>
<evidence type="ECO:0000256" key="4">
    <source>
        <dbReference type="ARBA" id="ARBA00021815"/>
    </source>
</evidence>
<protein>
    <recommendedName>
        <fullName evidence="4">Cilia- and flagella-associated protein 36</fullName>
    </recommendedName>
    <alternativeName>
        <fullName evidence="9">Coiled-coil domain-containing protein 104</fullName>
    </alternativeName>
</protein>
<evidence type="ECO:0000313" key="13">
    <source>
        <dbReference type="RefSeq" id="XP_032830259.1"/>
    </source>
</evidence>
<evidence type="ECO:0000256" key="2">
    <source>
        <dbReference type="ARBA" id="ARBA00004496"/>
    </source>
</evidence>
<evidence type="ECO:0000256" key="7">
    <source>
        <dbReference type="ARBA" id="ARBA00023069"/>
    </source>
</evidence>
<evidence type="ECO:0000256" key="6">
    <source>
        <dbReference type="ARBA" id="ARBA00023054"/>
    </source>
</evidence>
<dbReference type="GO" id="GO:0005930">
    <property type="term" value="C:axoneme"/>
    <property type="evidence" value="ECO:0007669"/>
    <property type="project" value="TreeGrafter"/>
</dbReference>
<keyword evidence="8" id="KW-0966">Cell projection</keyword>
<feature type="domain" description="BART" evidence="11">
    <location>
        <begin position="2"/>
        <end position="114"/>
    </location>
</feature>
<evidence type="ECO:0000313" key="12">
    <source>
        <dbReference type="Proteomes" id="UP001318040"/>
    </source>
</evidence>
<feature type="compositionally biased region" description="Basic and acidic residues" evidence="10">
    <location>
        <begin position="420"/>
        <end position="431"/>
    </location>
</feature>
<dbReference type="PANTHER" id="PTHR21532:SF0">
    <property type="entry name" value="CILIA- AND FLAGELLA-ASSOCIATED PROTEIN 36"/>
    <property type="match status" value="1"/>
</dbReference>
<comment type="similarity">
    <text evidence="3">Belongs to the CFAP36 family.</text>
</comment>
<feature type="compositionally biased region" description="Pro residues" evidence="10">
    <location>
        <begin position="260"/>
        <end position="270"/>
    </location>
</feature>
<dbReference type="KEGG" id="pmrn:116953996"/>
<evidence type="ECO:0000256" key="1">
    <source>
        <dbReference type="ARBA" id="ARBA00004138"/>
    </source>
</evidence>
<dbReference type="InterPro" id="IPR038888">
    <property type="entry name" value="CFAP36"/>
</dbReference>
<feature type="compositionally biased region" description="Low complexity" evidence="10">
    <location>
        <begin position="231"/>
        <end position="247"/>
    </location>
</feature>
<organism evidence="12 13">
    <name type="scientific">Petromyzon marinus</name>
    <name type="common">Sea lamprey</name>
    <dbReference type="NCBI Taxonomy" id="7757"/>
    <lineage>
        <taxon>Eukaryota</taxon>
        <taxon>Metazoa</taxon>
        <taxon>Chordata</taxon>
        <taxon>Craniata</taxon>
        <taxon>Vertebrata</taxon>
        <taxon>Cyclostomata</taxon>
        <taxon>Hyperoartia</taxon>
        <taxon>Petromyzontiformes</taxon>
        <taxon>Petromyzontidae</taxon>
        <taxon>Petromyzon</taxon>
    </lineage>
</organism>
<feature type="compositionally biased region" description="Basic and acidic residues" evidence="10">
    <location>
        <begin position="319"/>
        <end position="345"/>
    </location>
</feature>
<keyword evidence="6" id="KW-0175">Coiled coil</keyword>
<dbReference type="GO" id="GO:0097546">
    <property type="term" value="C:ciliary base"/>
    <property type="evidence" value="ECO:0007669"/>
    <property type="project" value="TreeGrafter"/>
</dbReference>
<gene>
    <name evidence="13" type="primary">LOC116953996</name>
</gene>
<evidence type="ECO:0000256" key="9">
    <source>
        <dbReference type="ARBA" id="ARBA00031593"/>
    </source>
</evidence>
<sequence length="446" mass="48462">MSDWVVDSVVGFLHSPLWADPVMGFIEHRCTVFDPGEENKLSYTDIHREYKELVEGLLESYLQDMGISEQQLLDACSAQSVQSEHLHQVFEAVLAADDFELFKGLMVRKNIELELQALLHLQEQKGVIPECMSVDGLDKVGELDREEMQLLQEAIRASKQQYEMEQQWRRSCILEPGATEEQEDEEPCREGRSLLEGSIDHQVSECCADVPGPSGRRCSDVPDEPPGATGPPQRQAAGASSAPAARQDVPSVPGGSQATQPPPRQLPSEPPGGTSAAAQQRQQPRASQPNGAAPPGKAQASKLHETRPKEAAVSLKHNLSAEELRSREEYLRQQRDRLLAAKREQLGSSQRQTSATSNDRRAPSPGRADACTAGSCGGPHGRAQPSAADGDVPRRGPSAKGGAVADRPAPAAAATGKQGARTEESQTLEQRKRVAHKLKEELLQKK</sequence>
<dbReference type="RefSeq" id="XP_032830259.1">
    <property type="nucleotide sequence ID" value="XM_032974368.1"/>
</dbReference>
<evidence type="ECO:0000256" key="3">
    <source>
        <dbReference type="ARBA" id="ARBA00007460"/>
    </source>
</evidence>